<dbReference type="PANTHER" id="PTHR43649:SF12">
    <property type="entry name" value="DIACETYLCHITOBIOSE BINDING PROTEIN DASA"/>
    <property type="match status" value="1"/>
</dbReference>
<organism evidence="1">
    <name type="scientific">marine metagenome</name>
    <dbReference type="NCBI Taxonomy" id="408172"/>
    <lineage>
        <taxon>unclassified sequences</taxon>
        <taxon>metagenomes</taxon>
        <taxon>ecological metagenomes</taxon>
    </lineage>
</organism>
<sequence length="249" mass="28711">MVIPSDIKNSALKTVMTSRYKSIILWIKKSITPMLFLACCALAVCACDIKKQYSSEKENKKTKISFWNGFTGPDGQTMWQIIKKFEQDFPQYEVEMEIIPWSTYFDKLMVSLGSGKPPDVFILHENELLNYVRQDAIRSLDNLVRGERGIPVSDCLAPIWERVTINGKIYGIPLDCHNTAVFYNKDYFRLLNVPVPEKLERHNFFLLANQLTVDRDEDGNPEKWGFVFGGSVLKHFYTLTEQFGGQFLD</sequence>
<name>A0A382I9A1_9ZZZZ</name>
<dbReference type="EMBL" id="UINC01065827">
    <property type="protein sequence ID" value="SVB95892.1"/>
    <property type="molecule type" value="Genomic_DNA"/>
</dbReference>
<evidence type="ECO:0008006" key="2">
    <source>
        <dbReference type="Google" id="ProtNLM"/>
    </source>
</evidence>
<dbReference type="Gene3D" id="3.40.190.10">
    <property type="entry name" value="Periplasmic binding protein-like II"/>
    <property type="match status" value="1"/>
</dbReference>
<dbReference type="PANTHER" id="PTHR43649">
    <property type="entry name" value="ARABINOSE-BINDING PROTEIN-RELATED"/>
    <property type="match status" value="1"/>
</dbReference>
<dbReference type="Pfam" id="PF01547">
    <property type="entry name" value="SBP_bac_1"/>
    <property type="match status" value="1"/>
</dbReference>
<dbReference type="SUPFAM" id="SSF53850">
    <property type="entry name" value="Periplasmic binding protein-like II"/>
    <property type="match status" value="1"/>
</dbReference>
<reference evidence="1" key="1">
    <citation type="submission" date="2018-05" db="EMBL/GenBank/DDBJ databases">
        <authorList>
            <person name="Lanie J.A."/>
            <person name="Ng W.-L."/>
            <person name="Kazmierczak K.M."/>
            <person name="Andrzejewski T.M."/>
            <person name="Davidsen T.M."/>
            <person name="Wayne K.J."/>
            <person name="Tettelin H."/>
            <person name="Glass J.I."/>
            <person name="Rusch D."/>
            <person name="Podicherti R."/>
            <person name="Tsui H.-C.T."/>
            <person name="Winkler M.E."/>
        </authorList>
    </citation>
    <scope>NUCLEOTIDE SEQUENCE</scope>
</reference>
<protein>
    <recommendedName>
        <fullName evidence="2">Extracellular solute-binding protein</fullName>
    </recommendedName>
</protein>
<dbReference type="InterPro" id="IPR050490">
    <property type="entry name" value="Bact_solute-bd_prot1"/>
</dbReference>
<evidence type="ECO:0000313" key="1">
    <source>
        <dbReference type="EMBL" id="SVB95892.1"/>
    </source>
</evidence>
<accession>A0A382I9A1</accession>
<dbReference type="AlphaFoldDB" id="A0A382I9A1"/>
<feature type="non-terminal residue" evidence="1">
    <location>
        <position position="249"/>
    </location>
</feature>
<dbReference type="InterPro" id="IPR006059">
    <property type="entry name" value="SBP"/>
</dbReference>
<proteinExistence type="predicted"/>
<gene>
    <name evidence="1" type="ORF">METZ01_LOCUS248746</name>
</gene>